<dbReference type="InterPro" id="IPR007111">
    <property type="entry name" value="NACHT_NTPase"/>
</dbReference>
<gene>
    <name evidence="6" type="ORF">ICL16_20605</name>
</gene>
<evidence type="ECO:0000256" key="4">
    <source>
        <dbReference type="ARBA" id="ARBA00023239"/>
    </source>
</evidence>
<dbReference type="GO" id="GO:0030089">
    <property type="term" value="C:phycobilisome"/>
    <property type="evidence" value="ECO:0007669"/>
    <property type="project" value="UniProtKB-KW"/>
</dbReference>
<dbReference type="AlphaFoldDB" id="A0A8J6XKN9"/>
<protein>
    <submittedName>
        <fullName evidence="6">HEAT repeat domain-containing protein</fullName>
    </submittedName>
</protein>
<keyword evidence="3" id="KW-0605">Phycobilisome</keyword>
<organism evidence="6 7">
    <name type="scientific">Iningainema tapete BLCC-T55</name>
    <dbReference type="NCBI Taxonomy" id="2748662"/>
    <lineage>
        <taxon>Bacteria</taxon>
        <taxon>Bacillati</taxon>
        <taxon>Cyanobacteriota</taxon>
        <taxon>Cyanophyceae</taxon>
        <taxon>Nostocales</taxon>
        <taxon>Scytonemataceae</taxon>
        <taxon>Iningainema tapete</taxon>
    </lineage>
</organism>
<evidence type="ECO:0000256" key="1">
    <source>
        <dbReference type="ARBA" id="ARBA00009299"/>
    </source>
</evidence>
<dbReference type="PANTHER" id="PTHR46844:SF1">
    <property type="entry name" value="SLR5058 PROTEIN"/>
    <property type="match status" value="1"/>
</dbReference>
<dbReference type="Pfam" id="PF05729">
    <property type="entry name" value="NACHT"/>
    <property type="match status" value="1"/>
</dbReference>
<dbReference type="Proteomes" id="UP000629098">
    <property type="component" value="Unassembled WGS sequence"/>
</dbReference>
<dbReference type="InterPro" id="IPR054569">
    <property type="entry name" value="NNH2"/>
</dbReference>
<evidence type="ECO:0000256" key="2">
    <source>
        <dbReference type="ARBA" id="ARBA00022549"/>
    </source>
</evidence>
<reference evidence="6" key="1">
    <citation type="submission" date="2020-09" db="EMBL/GenBank/DDBJ databases">
        <title>Iningainema tapete sp. nov. (Scytonemataceae, Cyanobacteria) from greenhouses in central Florida (USA) produces two types of nodularin with biosynthetic potential for microcystin-LR and anabaenopeptins.</title>
        <authorList>
            <person name="Berthold D.E."/>
            <person name="Lefler F.W."/>
            <person name="Huang I.-S."/>
            <person name="Abdulla H."/>
            <person name="Zimba P.V."/>
            <person name="Laughinghouse H.D. IV."/>
        </authorList>
    </citation>
    <scope>NUCLEOTIDE SEQUENCE</scope>
    <source>
        <strain evidence="6">BLCCT55</strain>
    </source>
</reference>
<dbReference type="Gene3D" id="3.40.50.300">
    <property type="entry name" value="P-loop containing nucleotide triphosphate hydrolases"/>
    <property type="match status" value="1"/>
</dbReference>
<dbReference type="Pfam" id="PF13646">
    <property type="entry name" value="HEAT_2"/>
    <property type="match status" value="1"/>
</dbReference>
<proteinExistence type="inferred from homology"/>
<sequence length="973" mass="113380">MDWLGSGVVNAVGFVFRTLLMELTREDLQSFIHSFLTKYRYNQIVPQKQELLKLTLGQALKEFLTLVQLELEDSNLSAKEIEQYTNSLRKFIHNKTVLEELGKPFEDERQLPSANILEQTWQEWNLQPLPNDFNWGQITKLYRRKVSTILREYEELPALLNQHNQVTSSTLNESISIGGGSFDIEAQYDAIGIISNLDLLNYRDAIAKTYGYLRLDSFDTTGYSYNLKLWNMFVAQNVREVIEVSQFRELPKEYLERLKKTEQVEDTDIPQEVLERYKQVYHQQSTHSVLDVTQSVNYQYIMILGDPGSGKSSLLHYLALKWAETLVPDLPSQPIPLLIELRTYARSRNNQESENFIELFQQGSGFICPLNPQQIHQLLRQSKAFVMFDGLDEVFEPSKREEAITDIINFTKTYPHVRVLVTSRVIGYKPQRLQDAKFRHFMLQDLELEQIYTFIDKWHDLAFGNSPEKGRKRDRLCTAINTYSPIRQLAGNPLLLTMMAILNRNQELPRDRAELYNQASRVLLQQWDVEKALVNDTITIDYKDKQAMLRKVAYYMQTNEKGLTGNLIYAADLEDILTRYLTTIEINHPNYIAKLLINQLRERNFILCFLGADYYAFVHRTFLEYFCAWEFVRQFEKERVISLNYLKTEVFGRHWHDESWHEVLRLIAGMIDAKFTGEIIDYLMAQEGEAKKFSNLFLAAKCLSEVRNRTIISSIDSNLFDCLKALTQYKHDSYASNAEEFNLISKICVKAVLAIATTWQGNPKTLPFLKIVADSTHYWAVKQAVVNELVKELVANESDPLPILKMHAQFNNDSDLRIGAIQELASRWKEDPDTLAIIKDRVQIDNDLNVRRIAVHALAEGWKEDIDTLSILKSRAQFDNAWQVRRAAVLELSRRWKDEPGIFEFLCARAVCDPCKTQQYWLNPRKVALEAIIKQYPEHPQTLQLLHDRAENDPDEKLREFAQQKLNERRVTM</sequence>
<keyword evidence="4" id="KW-0456">Lyase</keyword>
<feature type="domain" description="NACHT" evidence="5">
    <location>
        <begin position="299"/>
        <end position="424"/>
    </location>
</feature>
<dbReference type="PROSITE" id="PS50837">
    <property type="entry name" value="NACHT"/>
    <property type="match status" value="1"/>
</dbReference>
<dbReference type="Gene3D" id="1.25.10.10">
    <property type="entry name" value="Leucine-rich Repeat Variant"/>
    <property type="match status" value="1"/>
</dbReference>
<dbReference type="InterPro" id="IPR011989">
    <property type="entry name" value="ARM-like"/>
</dbReference>
<dbReference type="SUPFAM" id="SSF52540">
    <property type="entry name" value="P-loop containing nucleoside triphosphate hydrolases"/>
    <property type="match status" value="1"/>
</dbReference>
<dbReference type="Pfam" id="PF22734">
    <property type="entry name" value="NNH2"/>
    <property type="match status" value="1"/>
</dbReference>
<dbReference type="InterPro" id="IPR016024">
    <property type="entry name" value="ARM-type_fold"/>
</dbReference>
<keyword evidence="2" id="KW-0042">Antenna complex</keyword>
<comment type="similarity">
    <text evidence="1">Belongs to the CpcE/RpcE/PecE family.</text>
</comment>
<dbReference type="SUPFAM" id="SSF48371">
    <property type="entry name" value="ARM repeat"/>
    <property type="match status" value="1"/>
</dbReference>
<name>A0A8J6XKN9_9CYAN</name>
<accession>A0A8J6XKN9</accession>
<dbReference type="EMBL" id="JACXAE010000071">
    <property type="protein sequence ID" value="MBD2774401.1"/>
    <property type="molecule type" value="Genomic_DNA"/>
</dbReference>
<dbReference type="PANTHER" id="PTHR46844">
    <property type="entry name" value="SLR5058 PROTEIN"/>
    <property type="match status" value="1"/>
</dbReference>
<evidence type="ECO:0000313" key="6">
    <source>
        <dbReference type="EMBL" id="MBD2774401.1"/>
    </source>
</evidence>
<evidence type="ECO:0000313" key="7">
    <source>
        <dbReference type="Proteomes" id="UP000629098"/>
    </source>
</evidence>
<evidence type="ECO:0000256" key="3">
    <source>
        <dbReference type="ARBA" id="ARBA00022738"/>
    </source>
</evidence>
<evidence type="ECO:0000259" key="5">
    <source>
        <dbReference type="PROSITE" id="PS50837"/>
    </source>
</evidence>
<comment type="caution">
    <text evidence="6">The sequence shown here is derived from an EMBL/GenBank/DDBJ whole genome shotgun (WGS) entry which is preliminary data.</text>
</comment>
<keyword evidence="7" id="KW-1185">Reference proteome</keyword>
<dbReference type="InterPro" id="IPR027417">
    <property type="entry name" value="P-loop_NTPase"/>
</dbReference>
<dbReference type="GO" id="GO:0016829">
    <property type="term" value="F:lyase activity"/>
    <property type="evidence" value="ECO:0007669"/>
    <property type="project" value="UniProtKB-KW"/>
</dbReference>